<evidence type="ECO:0000313" key="17">
    <source>
        <dbReference type="Proteomes" id="UP000475905"/>
    </source>
</evidence>
<proteinExistence type="predicted"/>
<evidence type="ECO:0000313" key="12">
    <source>
        <dbReference type="Proteomes" id="UP000095725"/>
    </source>
</evidence>
<dbReference type="Proteomes" id="UP000491168">
    <property type="component" value="Unassembled WGS sequence"/>
</dbReference>
<evidence type="ECO:0000313" key="8">
    <source>
        <dbReference type="EMBL" id="RGR74342.1"/>
    </source>
</evidence>
<reference evidence="11 12" key="1">
    <citation type="submission" date="2015-09" db="EMBL/GenBank/DDBJ databases">
        <authorList>
            <consortium name="Pathogen Informatics"/>
        </authorList>
    </citation>
    <scope>NUCLEOTIDE SEQUENCE [LARGE SCALE GENOMIC DNA]</scope>
    <source>
        <strain evidence="3 11">2789STDY5834880</strain>
        <strain evidence="2 12">2789STDY5834946</strain>
    </source>
</reference>
<evidence type="ECO:0000313" key="11">
    <source>
        <dbReference type="Proteomes" id="UP000095657"/>
    </source>
</evidence>
<evidence type="ECO:0000313" key="10">
    <source>
        <dbReference type="EMBL" id="RHD49858.1"/>
    </source>
</evidence>
<dbReference type="InterPro" id="IPR021109">
    <property type="entry name" value="Peptidase_aspartic_dom_sf"/>
</dbReference>
<organism evidence="2 12">
    <name type="scientific">Bacteroides caccae</name>
    <dbReference type="NCBI Taxonomy" id="47678"/>
    <lineage>
        <taxon>Bacteria</taxon>
        <taxon>Pseudomonadati</taxon>
        <taxon>Bacteroidota</taxon>
        <taxon>Bacteroidia</taxon>
        <taxon>Bacteroidales</taxon>
        <taxon>Bacteroidaceae</taxon>
        <taxon>Bacteroides</taxon>
    </lineage>
</organism>
<evidence type="ECO:0000313" key="5">
    <source>
        <dbReference type="EMBL" id="KAA5478731.1"/>
    </source>
</evidence>
<evidence type="ECO:0000313" key="7">
    <source>
        <dbReference type="EMBL" id="MDO6358206.1"/>
    </source>
</evidence>
<evidence type="ECO:0000313" key="15">
    <source>
        <dbReference type="Proteomes" id="UP000284689"/>
    </source>
</evidence>
<evidence type="ECO:0000313" key="3">
    <source>
        <dbReference type="EMBL" id="CUQ24165.1"/>
    </source>
</evidence>
<dbReference type="EMBL" id="JAUONL010000008">
    <property type="protein sequence ID" value="MDO6358206.1"/>
    <property type="molecule type" value="Genomic_DNA"/>
</dbReference>
<dbReference type="EMBL" id="QSCS01000008">
    <property type="protein sequence ID" value="RGY27176.1"/>
    <property type="molecule type" value="Genomic_DNA"/>
</dbReference>
<dbReference type="GeneID" id="75115140"/>
<evidence type="ECO:0000256" key="1">
    <source>
        <dbReference type="SAM" id="SignalP"/>
    </source>
</evidence>
<dbReference type="Pfam" id="PF13975">
    <property type="entry name" value="gag-asp_proteas"/>
    <property type="match status" value="1"/>
</dbReference>
<keyword evidence="2" id="KW-0645">Protease</keyword>
<dbReference type="EMBL" id="VVYF01000007">
    <property type="protein sequence ID" value="KAA5492784.1"/>
    <property type="molecule type" value="Genomic_DNA"/>
</dbReference>
<reference evidence="7" key="4">
    <citation type="submission" date="2023-07" db="EMBL/GenBank/DDBJ databases">
        <title>Whole Genome Sequencing of Colonoscopy isolates.</title>
        <authorList>
            <person name="Surve S.V."/>
            <person name="Valls R.A."/>
            <person name="Barrak K.E."/>
            <person name="Gardner T.B."/>
            <person name="O'Toole G.A."/>
        </authorList>
    </citation>
    <scope>NUCLEOTIDE SEQUENCE</scope>
    <source>
        <strain evidence="7">GP0119</strain>
    </source>
</reference>
<evidence type="ECO:0000313" key="14">
    <source>
        <dbReference type="Proteomes" id="UP000284431"/>
    </source>
</evidence>
<dbReference type="Gene3D" id="2.40.70.10">
    <property type="entry name" value="Acid Proteases"/>
    <property type="match status" value="2"/>
</dbReference>
<evidence type="ECO:0000313" key="9">
    <source>
        <dbReference type="EMBL" id="RGY27176.1"/>
    </source>
</evidence>
<evidence type="ECO:0000313" key="16">
    <source>
        <dbReference type="Proteomes" id="UP000427825"/>
    </source>
</evidence>
<name>A0A174U162_9BACE</name>
<feature type="chain" id="PRO_5014252688" evidence="1">
    <location>
        <begin position="19"/>
        <end position="439"/>
    </location>
</feature>
<dbReference type="SUPFAM" id="SSF50630">
    <property type="entry name" value="Acid proteases"/>
    <property type="match status" value="1"/>
</dbReference>
<dbReference type="InterPro" id="IPR034122">
    <property type="entry name" value="Retropepsin-like_bacterial"/>
</dbReference>
<dbReference type="AlphaFoldDB" id="A0A174U162"/>
<evidence type="ECO:0000313" key="18">
    <source>
        <dbReference type="Proteomes" id="UP000491168"/>
    </source>
</evidence>
<dbReference type="EMBL" id="VVYP01000020">
    <property type="protein sequence ID" value="KAA5461710.1"/>
    <property type="molecule type" value="Genomic_DNA"/>
</dbReference>
<keyword evidence="2" id="KW-0378">Hydrolase</keyword>
<evidence type="ECO:0000313" key="4">
    <source>
        <dbReference type="EMBL" id="KAA5461710.1"/>
    </source>
</evidence>
<dbReference type="GO" id="GO:0006508">
    <property type="term" value="P:proteolysis"/>
    <property type="evidence" value="ECO:0007669"/>
    <property type="project" value="UniProtKB-KW"/>
</dbReference>
<dbReference type="EMBL" id="CZAI01000020">
    <property type="protein sequence ID" value="CUQ24165.1"/>
    <property type="molecule type" value="Genomic_DNA"/>
</dbReference>
<dbReference type="EMBL" id="QSJD01000009">
    <property type="protein sequence ID" value="RHD49858.1"/>
    <property type="molecule type" value="Genomic_DNA"/>
</dbReference>
<evidence type="ECO:0000313" key="2">
    <source>
        <dbReference type="EMBL" id="CUQ13848.1"/>
    </source>
</evidence>
<accession>A0A174U162</accession>
<dbReference type="CDD" id="cd05483">
    <property type="entry name" value="retropepsin_like_bacteria"/>
    <property type="match status" value="1"/>
</dbReference>
<dbReference type="STRING" id="47678.ERS852494_04416"/>
<sequence>MKKLFLLAAVLFSIPVFSQSADERIGTLINQSDWFGLEENYPILKDSMQVDFLKLMSEIMIDYNFNRPDKAISGIRKLLTNHQNEIGGSNVLGMTILACQIDGLRGNYASAAQNAQSIIDQLKAQNAEKEAYEGLEQVFSFYSKLSSIPAPSITRPDCDVSVPIEIEKVKLPTSVEPKGWRGTTILIPVTINGKTYRFIFDTGAGTSFMSERFAKEVGVRMLNDSLTINSTLPGAMNGQMGTVENMQIGSMIFHYPLITVAPPNALDSVMRVDAILGMDFINLFDELRIYPKEKKIVFPVSSTPLPASGRNMILTDRALKIKAEANNGERLKLHFDTGCSTAGLYYRYYEGHKSELDASGKREHITGGGFNIVVTKEILRLPSFRIKVGKVPVELKNLAVDTTNGDFQTSDDAGIIGMDMVNQFDCVTINLKEMFLKLE</sequence>
<dbReference type="Proteomes" id="UP000284431">
    <property type="component" value="Unassembled WGS sequence"/>
</dbReference>
<dbReference type="Proteomes" id="UP000427825">
    <property type="component" value="Unassembled WGS sequence"/>
</dbReference>
<reference evidence="13 14" key="2">
    <citation type="submission" date="2018-08" db="EMBL/GenBank/DDBJ databases">
        <title>A genome reference for cultivated species of the human gut microbiota.</title>
        <authorList>
            <person name="Zou Y."/>
            <person name="Xue W."/>
            <person name="Luo G."/>
        </authorList>
    </citation>
    <scope>NUCLEOTIDE SEQUENCE [LARGE SCALE GENOMIC DNA]</scope>
    <source>
        <strain evidence="8 13">AF24-29LB</strain>
        <strain evidence="10 15">AM31-16AC</strain>
        <strain evidence="9 14">OF02-6LB</strain>
    </source>
</reference>
<dbReference type="GO" id="GO:0008233">
    <property type="term" value="F:peptidase activity"/>
    <property type="evidence" value="ECO:0007669"/>
    <property type="project" value="UniProtKB-KW"/>
</dbReference>
<gene>
    <name evidence="10" type="ORF">DW794_07835</name>
    <name evidence="8" type="ORF">DWY26_00655</name>
    <name evidence="9" type="ORF">DXA49_06725</name>
    <name evidence="3" type="ORF">ERS852494_04416</name>
    <name evidence="2" type="ORF">ERS852558_01934</name>
    <name evidence="6" type="ORF">F2Y35_07785</name>
    <name evidence="4" type="ORF">F2Y36_15425</name>
    <name evidence="5" type="ORF">F2Y39_07075</name>
    <name evidence="7" type="ORF">Q4469_10970</name>
</gene>
<dbReference type="Proteomes" id="UP000095657">
    <property type="component" value="Unassembled WGS sequence"/>
</dbReference>
<dbReference type="Proteomes" id="UP000284689">
    <property type="component" value="Unassembled WGS sequence"/>
</dbReference>
<keyword evidence="1" id="KW-0732">Signal</keyword>
<evidence type="ECO:0000313" key="13">
    <source>
        <dbReference type="Proteomes" id="UP000284205"/>
    </source>
</evidence>
<dbReference type="EMBL" id="VVYJ01000003">
    <property type="protein sequence ID" value="KAA5478731.1"/>
    <property type="molecule type" value="Genomic_DNA"/>
</dbReference>
<dbReference type="Proteomes" id="UP001170023">
    <property type="component" value="Unassembled WGS sequence"/>
</dbReference>
<dbReference type="Proteomes" id="UP000095725">
    <property type="component" value="Unassembled WGS sequence"/>
</dbReference>
<dbReference type="EMBL" id="QRUO01000001">
    <property type="protein sequence ID" value="RGR74342.1"/>
    <property type="molecule type" value="Genomic_DNA"/>
</dbReference>
<dbReference type="EMBL" id="CZBL01000007">
    <property type="protein sequence ID" value="CUQ13848.1"/>
    <property type="molecule type" value="Genomic_DNA"/>
</dbReference>
<dbReference type="Proteomes" id="UP000475905">
    <property type="component" value="Unassembled WGS sequence"/>
</dbReference>
<protein>
    <submittedName>
        <fullName evidence="7">Aspartyl protease family protein</fullName>
    </submittedName>
    <submittedName>
        <fullName evidence="2">Predicted aspartyl protease</fullName>
    </submittedName>
</protein>
<reference evidence="16 17" key="3">
    <citation type="journal article" date="2019" name="Nat. Med.">
        <title>A library of human gut bacterial isolates paired with longitudinal multiomics data enables mechanistic microbiome research.</title>
        <authorList>
            <person name="Poyet M."/>
            <person name="Groussin M."/>
            <person name="Gibbons S.M."/>
            <person name="Avila-Pacheco J."/>
            <person name="Jiang X."/>
            <person name="Kearney S.M."/>
            <person name="Perrotta A.R."/>
            <person name="Berdy B."/>
            <person name="Zhao S."/>
            <person name="Lieberman T.D."/>
            <person name="Swanson P.K."/>
            <person name="Smith M."/>
            <person name="Roesemann S."/>
            <person name="Alexander J.E."/>
            <person name="Rich S.A."/>
            <person name="Livny J."/>
            <person name="Vlamakis H."/>
            <person name="Clish C."/>
            <person name="Bullock K."/>
            <person name="Deik A."/>
            <person name="Scott J."/>
            <person name="Pierce K.A."/>
            <person name="Xavier R.J."/>
            <person name="Alm E.J."/>
        </authorList>
    </citation>
    <scope>NUCLEOTIDE SEQUENCE [LARGE SCALE GENOMIC DNA]</scope>
    <source>
        <strain evidence="6 18">BIOML-A21</strain>
        <strain evidence="5 16">BIOML-A25</strain>
        <strain evidence="4 17">BIOML-A31</strain>
    </source>
</reference>
<evidence type="ECO:0000313" key="6">
    <source>
        <dbReference type="EMBL" id="KAA5492784.1"/>
    </source>
</evidence>
<feature type="signal peptide" evidence="1">
    <location>
        <begin position="1"/>
        <end position="18"/>
    </location>
</feature>
<dbReference type="RefSeq" id="WP_005681441.1">
    <property type="nucleotide sequence ID" value="NZ_CABMOQ010000008.1"/>
</dbReference>
<dbReference type="Proteomes" id="UP000284205">
    <property type="component" value="Unassembled WGS sequence"/>
</dbReference>